<accession>A0AAD7FIQ7</accession>
<dbReference type="Proteomes" id="UP001221142">
    <property type="component" value="Unassembled WGS sequence"/>
</dbReference>
<dbReference type="SUPFAM" id="SSF48452">
    <property type="entry name" value="TPR-like"/>
    <property type="match status" value="1"/>
</dbReference>
<dbReference type="Gene3D" id="1.25.40.10">
    <property type="entry name" value="Tetratricopeptide repeat domain"/>
    <property type="match status" value="1"/>
</dbReference>
<dbReference type="InterPro" id="IPR011990">
    <property type="entry name" value="TPR-like_helical_dom_sf"/>
</dbReference>
<reference evidence="1" key="1">
    <citation type="submission" date="2023-03" db="EMBL/GenBank/DDBJ databases">
        <title>Massive genome expansion in bonnet fungi (Mycena s.s.) driven by repeated elements and novel gene families across ecological guilds.</title>
        <authorList>
            <consortium name="Lawrence Berkeley National Laboratory"/>
            <person name="Harder C.B."/>
            <person name="Miyauchi S."/>
            <person name="Viragh M."/>
            <person name="Kuo A."/>
            <person name="Thoen E."/>
            <person name="Andreopoulos B."/>
            <person name="Lu D."/>
            <person name="Skrede I."/>
            <person name="Drula E."/>
            <person name="Henrissat B."/>
            <person name="Morin E."/>
            <person name="Kohler A."/>
            <person name="Barry K."/>
            <person name="LaButti K."/>
            <person name="Morin E."/>
            <person name="Salamov A."/>
            <person name="Lipzen A."/>
            <person name="Mereny Z."/>
            <person name="Hegedus B."/>
            <person name="Baldrian P."/>
            <person name="Stursova M."/>
            <person name="Weitz H."/>
            <person name="Taylor A."/>
            <person name="Grigoriev I.V."/>
            <person name="Nagy L.G."/>
            <person name="Martin F."/>
            <person name="Kauserud H."/>
        </authorList>
    </citation>
    <scope>NUCLEOTIDE SEQUENCE</scope>
    <source>
        <strain evidence="1">9284</strain>
    </source>
</reference>
<dbReference type="AlphaFoldDB" id="A0AAD7FIQ7"/>
<gene>
    <name evidence="1" type="ORF">FB45DRAFT_869189</name>
</gene>
<evidence type="ECO:0000313" key="2">
    <source>
        <dbReference type="Proteomes" id="UP001221142"/>
    </source>
</evidence>
<evidence type="ECO:0000313" key="1">
    <source>
        <dbReference type="EMBL" id="KAJ7626083.1"/>
    </source>
</evidence>
<name>A0AAD7FIQ7_9AGAR</name>
<sequence length="283" mass="31244">MPLLDLQADRSEYAEARQMFLQVAVEVDFEPYTQGLGLLNLARVDIILGQGAEVVQQTMQKARQIFRTLEHPTALTMCDIVLADLDVREGNAHEAYIEYQRCMESALGNSIQTSGHCLEKLANPSNWTQLGSVWNSSWAIVFLGHAVKSGHKLQIFKSLSSLGGVFISVGDDSSAESLFTVAMDGFTAMDVHSGRGTCMEGLGDIAQKRGDYDAAMRLYEDAKLLFLRSCDKVNIDGVQKRLVELGSVIRQVKRLELAEHDQGLVEETTANQRRAVQTTPLHG</sequence>
<comment type="caution">
    <text evidence="1">The sequence shown here is derived from an EMBL/GenBank/DDBJ whole genome shotgun (WGS) entry which is preliminary data.</text>
</comment>
<dbReference type="InterPro" id="IPR019734">
    <property type="entry name" value="TPR_rpt"/>
</dbReference>
<dbReference type="EMBL" id="JARKIF010000012">
    <property type="protein sequence ID" value="KAJ7626083.1"/>
    <property type="molecule type" value="Genomic_DNA"/>
</dbReference>
<proteinExistence type="predicted"/>
<keyword evidence="2" id="KW-1185">Reference proteome</keyword>
<protein>
    <submittedName>
        <fullName evidence="1">Uncharacterized protein</fullName>
    </submittedName>
</protein>
<dbReference type="Pfam" id="PF13176">
    <property type="entry name" value="TPR_7"/>
    <property type="match status" value="1"/>
</dbReference>
<organism evidence="1 2">
    <name type="scientific">Roridomyces roridus</name>
    <dbReference type="NCBI Taxonomy" id="1738132"/>
    <lineage>
        <taxon>Eukaryota</taxon>
        <taxon>Fungi</taxon>
        <taxon>Dikarya</taxon>
        <taxon>Basidiomycota</taxon>
        <taxon>Agaricomycotina</taxon>
        <taxon>Agaricomycetes</taxon>
        <taxon>Agaricomycetidae</taxon>
        <taxon>Agaricales</taxon>
        <taxon>Marasmiineae</taxon>
        <taxon>Mycenaceae</taxon>
        <taxon>Roridomyces</taxon>
    </lineage>
</organism>